<accession>A0A9P0BWL4</accession>
<keyword evidence="2" id="KW-1185">Reference proteome</keyword>
<evidence type="ECO:0000313" key="2">
    <source>
        <dbReference type="Proteomes" id="UP001154114"/>
    </source>
</evidence>
<dbReference type="AlphaFoldDB" id="A0A9P0BWL4"/>
<gene>
    <name evidence="1" type="ORF">CINC_LOCUS9323</name>
</gene>
<organism evidence="1 2">
    <name type="scientific">Chrysodeixis includens</name>
    <name type="common">Soybean looper</name>
    <name type="synonym">Pseudoplusia includens</name>
    <dbReference type="NCBI Taxonomy" id="689277"/>
    <lineage>
        <taxon>Eukaryota</taxon>
        <taxon>Metazoa</taxon>
        <taxon>Ecdysozoa</taxon>
        <taxon>Arthropoda</taxon>
        <taxon>Hexapoda</taxon>
        <taxon>Insecta</taxon>
        <taxon>Pterygota</taxon>
        <taxon>Neoptera</taxon>
        <taxon>Endopterygota</taxon>
        <taxon>Lepidoptera</taxon>
        <taxon>Glossata</taxon>
        <taxon>Ditrysia</taxon>
        <taxon>Noctuoidea</taxon>
        <taxon>Noctuidae</taxon>
        <taxon>Plusiinae</taxon>
        <taxon>Chrysodeixis</taxon>
    </lineage>
</organism>
<dbReference type="OrthoDB" id="7411956at2759"/>
<sequence length="547" mass="61184">MSSTSSSDCDNYDYCQCGRSLDNNYSYDCYGRPIISSRHAPFCSAVGPIHPLIYYAEVHRPIRRQRCDQPRKENKNCFVKAFEWYTQERVPASLRPCPAAERCGFASWLDNKYLEYLRDSRIEQHVFQLTTQPTTTIDPCEDCPSQEPCAKTKKFARMKSPWRKRRRSCKDSGDVPENFIYRCLNQSCEFIMQPKDLTRAASDCCYPTPNTGCNNKSNVTVMSSNQPGTLRCTVKSHSMTSVCRETTQNPIDIIPSTVQEGSKTMPPTPPPPSPAKIIVCEYREKLQQVSSKSIKCKNSDVSCQCPEEKVVPVNVQTQYECLCLRSTNNKTNVNPCPQVPVPCCTCAEKNQVTPEKTRSKKLSKCDSKSKSVCSTQECTSKNKKKPKQVTVSCQCPEETMVTADTSTQYQPAAAPNECLCGARNIFVPVANVPRIVCPCATLHVFAPTARTVPDTKETQQVFSAPVVQRQSLTTVTVSQVDTSEASAGTEVVAKEIIVTKCTRSLTVLTNDAVQTSDHSICFERDGIKEFPLFMKIVCTDRKNNICF</sequence>
<evidence type="ECO:0000313" key="1">
    <source>
        <dbReference type="EMBL" id="CAH0600370.1"/>
    </source>
</evidence>
<dbReference type="EMBL" id="LR824006">
    <property type="protein sequence ID" value="CAH0600370.1"/>
    <property type="molecule type" value="Genomic_DNA"/>
</dbReference>
<dbReference type="Proteomes" id="UP001154114">
    <property type="component" value="Chromosome 3"/>
</dbReference>
<reference evidence="1" key="1">
    <citation type="submission" date="2021-12" db="EMBL/GenBank/DDBJ databases">
        <authorList>
            <person name="King R."/>
        </authorList>
    </citation>
    <scope>NUCLEOTIDE SEQUENCE</scope>
</reference>
<name>A0A9P0BWL4_CHRIL</name>
<protein>
    <submittedName>
        <fullName evidence="1">Uncharacterized protein</fullName>
    </submittedName>
</protein>
<proteinExistence type="predicted"/>